<feature type="signal peptide" evidence="1">
    <location>
        <begin position="1"/>
        <end position="21"/>
    </location>
</feature>
<dbReference type="InterPro" id="IPR025970">
    <property type="entry name" value="SusE"/>
</dbReference>
<protein>
    <submittedName>
        <fullName evidence="4">SusE domain-containing protein</fullName>
    </submittedName>
</protein>
<comment type="caution">
    <text evidence="4">The sequence shown here is derived from an EMBL/GenBank/DDBJ whole genome shotgun (WGS) entry which is preliminary data.</text>
</comment>
<feature type="domain" description="Outer membrane protein SusF/SusE-like C-terminal" evidence="3">
    <location>
        <begin position="500"/>
        <end position="598"/>
    </location>
</feature>
<dbReference type="Gene3D" id="2.60.40.3620">
    <property type="match status" value="3"/>
</dbReference>
<dbReference type="RefSeq" id="WP_377410897.1">
    <property type="nucleotide sequence ID" value="NZ_JBHSCY010000002.1"/>
</dbReference>
<evidence type="ECO:0000256" key="1">
    <source>
        <dbReference type="SAM" id="SignalP"/>
    </source>
</evidence>
<keyword evidence="5" id="KW-1185">Reference proteome</keyword>
<feature type="domain" description="SusE outer membrane protein" evidence="2">
    <location>
        <begin position="145"/>
        <end position="242"/>
    </location>
</feature>
<dbReference type="InterPro" id="IPR032187">
    <property type="entry name" value="SusF/SusE-like_C"/>
</dbReference>
<dbReference type="PROSITE" id="PS51257">
    <property type="entry name" value="PROKAR_LIPOPROTEIN"/>
    <property type="match status" value="1"/>
</dbReference>
<name>A0ABV8RBC1_9FLAO</name>
<evidence type="ECO:0000259" key="3">
    <source>
        <dbReference type="Pfam" id="PF16411"/>
    </source>
</evidence>
<accession>A0ABV8RBC1</accession>
<proteinExistence type="predicted"/>
<feature type="domain" description="SusE outer membrane protein" evidence="2">
    <location>
        <begin position="25"/>
        <end position="125"/>
    </location>
</feature>
<dbReference type="Pfam" id="PF14292">
    <property type="entry name" value="SusE"/>
    <property type="match status" value="2"/>
</dbReference>
<sequence length="601" mass="65244">MKNFIKKIGFLFLSLTLLLGACETEESLTITTPDAEFVLETPGISNIFLNFATPDNPAFTITWKDEVSNSTNFTVEMSTDVDFTNPVVLGSTDKNNFSMTVMQFNDVLKSLGITSYEQVAVYFRVDNGSQKSNPILFQITTYAVAVPEITSPDNTFSATLSDVDPEAVAMTIEFNDPEVGANNTATINYEVQMALAGTSFAQVYSLGTTTSNSIDVTHGAANDFVLTAGINPGDSGSFDLRVIATVNNGSGDLVRTSDATTISITPYDVALAPILYVVGAGAVDAGWDWATPVELVLQGKKYSGNIKLQNDAFRFFTVKDDWGSGQNYPWYQDRGFTIDSNLENALDGDSNFRFTGTPGEYFIEIDMDAETITLGPPVVGPNCNFDQLWLVGAGVVGTGWDWANPAKVTCTGTGVYEGNINLTNGAFRFFTIRDDWGSGRNFPFYANDGYTIDSDLIDAMDGDNNFEFTGTPGEYGLTVDTVNKTITLGAKISLCDNEQLWAVGAATPGGWDWANPTQIPCNGAGEYSGQITLTNNEAFRFFTIRDDWGSGQNFPFYVNEGYTIDANFEDALDGDNNFRFLGTTGTYTITINTNAKTITLN</sequence>
<dbReference type="Pfam" id="PF16411">
    <property type="entry name" value="SusF_SusE"/>
    <property type="match status" value="1"/>
</dbReference>
<feature type="chain" id="PRO_5045966777" evidence="1">
    <location>
        <begin position="22"/>
        <end position="601"/>
    </location>
</feature>
<evidence type="ECO:0000313" key="4">
    <source>
        <dbReference type="EMBL" id="MFC4269656.1"/>
    </source>
</evidence>
<dbReference type="EMBL" id="JBHSCY010000002">
    <property type="protein sequence ID" value="MFC4269656.1"/>
    <property type="molecule type" value="Genomic_DNA"/>
</dbReference>
<keyword evidence="1" id="KW-0732">Signal</keyword>
<dbReference type="Proteomes" id="UP001595826">
    <property type="component" value="Unassembled WGS sequence"/>
</dbReference>
<reference evidence="5" key="1">
    <citation type="journal article" date="2019" name="Int. J. Syst. Evol. Microbiol.">
        <title>The Global Catalogue of Microorganisms (GCM) 10K type strain sequencing project: providing services to taxonomists for standard genome sequencing and annotation.</title>
        <authorList>
            <consortium name="The Broad Institute Genomics Platform"/>
            <consortium name="The Broad Institute Genome Sequencing Center for Infectious Disease"/>
            <person name="Wu L."/>
            <person name="Ma J."/>
        </authorList>
    </citation>
    <scope>NUCLEOTIDE SEQUENCE [LARGE SCALE GENOMIC DNA]</scope>
    <source>
        <strain evidence="5">CECT 8655</strain>
    </source>
</reference>
<evidence type="ECO:0000259" key="2">
    <source>
        <dbReference type="Pfam" id="PF14292"/>
    </source>
</evidence>
<gene>
    <name evidence="4" type="ORF">ACFOWD_12115</name>
</gene>
<organism evidence="4 5">
    <name type="scientific">Polaribacter marinivivus</name>
    <dbReference type="NCBI Taxonomy" id="1524260"/>
    <lineage>
        <taxon>Bacteria</taxon>
        <taxon>Pseudomonadati</taxon>
        <taxon>Bacteroidota</taxon>
        <taxon>Flavobacteriia</taxon>
        <taxon>Flavobacteriales</taxon>
        <taxon>Flavobacteriaceae</taxon>
    </lineage>
</organism>
<evidence type="ECO:0000313" key="5">
    <source>
        <dbReference type="Proteomes" id="UP001595826"/>
    </source>
</evidence>